<feature type="region of interest" description="Disordered" evidence="1">
    <location>
        <begin position="63"/>
        <end position="83"/>
    </location>
</feature>
<keyword evidence="2" id="KW-1133">Transmembrane helix</keyword>
<feature type="transmembrane region" description="Helical" evidence="2">
    <location>
        <begin position="242"/>
        <end position="266"/>
    </location>
</feature>
<dbReference type="Proteomes" id="UP001222325">
    <property type="component" value="Unassembled WGS sequence"/>
</dbReference>
<feature type="transmembrane region" description="Helical" evidence="2">
    <location>
        <begin position="202"/>
        <end position="222"/>
    </location>
</feature>
<dbReference type="AlphaFoldDB" id="A0AAD6U5Z2"/>
<evidence type="ECO:0000313" key="4">
    <source>
        <dbReference type="Proteomes" id="UP001222325"/>
    </source>
</evidence>
<keyword evidence="4" id="KW-1185">Reference proteome</keyword>
<feature type="region of interest" description="Disordered" evidence="1">
    <location>
        <begin position="116"/>
        <end position="137"/>
    </location>
</feature>
<sequence length="267" mass="28378">MRRSFGHGRRRAWPSTHPLRLKKSQASTFADIKSALLCYGHCCNTTALGLLSPAHPSFRSAYHASSRSLSPQDERAPNGLGSGAARSASLIHRADRGYFRAWTARVIGPDTPESLRTRGASYPCSPPSHGGYEDGSAGGLERARMHDGEDAALSGTCVLGDESSLARICRPSGSRRDSPVPRDRLRPHNPALDACANSHRGIIAVLAASACALHSVLVLLPLLPPLSLILTLSADPHAPRKFFLRTLSTIVLALTASGGLSSNAMLH</sequence>
<proteinExistence type="predicted"/>
<gene>
    <name evidence="3" type="ORF">B0H15DRAFT_947826</name>
</gene>
<name>A0AAD6U5Z2_9AGAR</name>
<dbReference type="EMBL" id="JARJCN010000018">
    <property type="protein sequence ID" value="KAJ7092261.1"/>
    <property type="molecule type" value="Genomic_DNA"/>
</dbReference>
<evidence type="ECO:0000256" key="2">
    <source>
        <dbReference type="SAM" id="Phobius"/>
    </source>
</evidence>
<evidence type="ECO:0000313" key="3">
    <source>
        <dbReference type="EMBL" id="KAJ7092261.1"/>
    </source>
</evidence>
<keyword evidence="2" id="KW-0472">Membrane</keyword>
<organism evidence="3 4">
    <name type="scientific">Mycena belliarum</name>
    <dbReference type="NCBI Taxonomy" id="1033014"/>
    <lineage>
        <taxon>Eukaryota</taxon>
        <taxon>Fungi</taxon>
        <taxon>Dikarya</taxon>
        <taxon>Basidiomycota</taxon>
        <taxon>Agaricomycotina</taxon>
        <taxon>Agaricomycetes</taxon>
        <taxon>Agaricomycetidae</taxon>
        <taxon>Agaricales</taxon>
        <taxon>Marasmiineae</taxon>
        <taxon>Mycenaceae</taxon>
        <taxon>Mycena</taxon>
    </lineage>
</organism>
<comment type="caution">
    <text evidence="3">The sequence shown here is derived from an EMBL/GenBank/DDBJ whole genome shotgun (WGS) entry which is preliminary data.</text>
</comment>
<evidence type="ECO:0000256" key="1">
    <source>
        <dbReference type="SAM" id="MobiDB-lite"/>
    </source>
</evidence>
<keyword evidence="2" id="KW-0812">Transmembrane</keyword>
<accession>A0AAD6U5Z2</accession>
<reference evidence="3" key="1">
    <citation type="submission" date="2023-03" db="EMBL/GenBank/DDBJ databases">
        <title>Massive genome expansion in bonnet fungi (Mycena s.s.) driven by repeated elements and novel gene families across ecological guilds.</title>
        <authorList>
            <consortium name="Lawrence Berkeley National Laboratory"/>
            <person name="Harder C.B."/>
            <person name="Miyauchi S."/>
            <person name="Viragh M."/>
            <person name="Kuo A."/>
            <person name="Thoen E."/>
            <person name="Andreopoulos B."/>
            <person name="Lu D."/>
            <person name="Skrede I."/>
            <person name="Drula E."/>
            <person name="Henrissat B."/>
            <person name="Morin E."/>
            <person name="Kohler A."/>
            <person name="Barry K."/>
            <person name="LaButti K."/>
            <person name="Morin E."/>
            <person name="Salamov A."/>
            <person name="Lipzen A."/>
            <person name="Mereny Z."/>
            <person name="Hegedus B."/>
            <person name="Baldrian P."/>
            <person name="Stursova M."/>
            <person name="Weitz H."/>
            <person name="Taylor A."/>
            <person name="Grigoriev I.V."/>
            <person name="Nagy L.G."/>
            <person name="Martin F."/>
            <person name="Kauserud H."/>
        </authorList>
    </citation>
    <scope>NUCLEOTIDE SEQUENCE</scope>
    <source>
        <strain evidence="3">CBHHK173m</strain>
    </source>
</reference>
<protein>
    <submittedName>
        <fullName evidence="3">Uncharacterized protein</fullName>
    </submittedName>
</protein>